<evidence type="ECO:0000259" key="4">
    <source>
        <dbReference type="Pfam" id="PF06276"/>
    </source>
</evidence>
<evidence type="ECO:0000313" key="6">
    <source>
        <dbReference type="Proteomes" id="UP000599074"/>
    </source>
</evidence>
<sequence>MTTTTTGTALDAAVASARSELAEVAPELCAGFTAALPRAVHTVASRLVGAAYREDLAGMRDPDLLARTADGVTRHAFDRAEAPLVRDPARVLADLPQRIGGADLAVELADAAVKLALAYARRPSPDGSVGRARDSVARAEPLSPDDQALYFERLSVDGHNLHPCGRTRLGWGVADALAHDLESASVTVGFVAVRRDLHVGDDVGELLGVRAHRSGYAVQPVHAWQLDRVLRRRYAGLVTDGALVPMDGVTRTGAPTAALRTLLLDPVPGQPRRYLKLSLDIQVTSTRRTISVASTRNGPALSALLHRLLADEPRVMLLDEEAGAATLIGEKRRDLAAIVRRGLDGRLRDGEVAVPGGALYATSPVTGATVLAELVDRYAAGRRLGHRADAAARFVAGYARLLLPPLLRLATRHGIAIEAHLQNCVLLFRDGAPHRLALRDFAGLRVHRPRLAASGHRVALWPGSVIGTDDADVMRAKLGYTALQAHLGEVIVQLAASHGLDEDAAWRSVRDIVDETYDELRGDPAVAGDAADDHRFLTAPLVPHKALVRMRLCGSGDVYVPVRNPLR</sequence>
<dbReference type="InterPro" id="IPR022770">
    <property type="entry name" value="IucA/IucC-like_C"/>
</dbReference>
<dbReference type="Proteomes" id="UP000599074">
    <property type="component" value="Unassembled WGS sequence"/>
</dbReference>
<comment type="caution">
    <text evidence="5">The sequence shown here is derived from an EMBL/GenBank/DDBJ whole genome shotgun (WGS) entry which is preliminary data.</text>
</comment>
<organism evidence="5 6">
    <name type="scientific">Planosporangium mesophilum</name>
    <dbReference type="NCBI Taxonomy" id="689768"/>
    <lineage>
        <taxon>Bacteria</taxon>
        <taxon>Bacillati</taxon>
        <taxon>Actinomycetota</taxon>
        <taxon>Actinomycetes</taxon>
        <taxon>Micromonosporales</taxon>
        <taxon>Micromonosporaceae</taxon>
        <taxon>Planosporangium</taxon>
    </lineage>
</organism>
<comment type="similarity">
    <text evidence="2">Belongs to the IucA/IucC family.</text>
</comment>
<dbReference type="Pfam" id="PF04183">
    <property type="entry name" value="IucA_IucC"/>
    <property type="match status" value="1"/>
</dbReference>
<dbReference type="Pfam" id="PF06276">
    <property type="entry name" value="FhuF"/>
    <property type="match status" value="1"/>
</dbReference>
<proteinExistence type="inferred from homology"/>
<accession>A0A8J3TC12</accession>
<evidence type="ECO:0000259" key="3">
    <source>
        <dbReference type="Pfam" id="PF04183"/>
    </source>
</evidence>
<evidence type="ECO:0008006" key="7">
    <source>
        <dbReference type="Google" id="ProtNLM"/>
    </source>
</evidence>
<dbReference type="PANTHER" id="PTHR34384">
    <property type="entry name" value="L-2,3-DIAMINOPROPANOATE--CITRATE LIGASE"/>
    <property type="match status" value="1"/>
</dbReference>
<protein>
    <recommendedName>
        <fullName evidence="7">Siderophore synthetase component</fullName>
    </recommendedName>
</protein>
<dbReference type="PANTHER" id="PTHR34384:SF5">
    <property type="entry name" value="L-2,3-DIAMINOPROPANOATE--CITRATE LIGASE"/>
    <property type="match status" value="1"/>
</dbReference>
<dbReference type="InterPro" id="IPR007310">
    <property type="entry name" value="Aerobactin_biosyn_IucA/IucC_N"/>
</dbReference>
<dbReference type="EMBL" id="BOON01000018">
    <property type="protein sequence ID" value="GII22392.1"/>
    <property type="molecule type" value="Genomic_DNA"/>
</dbReference>
<keyword evidence="6" id="KW-1185">Reference proteome</keyword>
<evidence type="ECO:0000313" key="5">
    <source>
        <dbReference type="EMBL" id="GII22392.1"/>
    </source>
</evidence>
<dbReference type="Gene3D" id="1.10.510.40">
    <property type="match status" value="1"/>
</dbReference>
<reference evidence="5" key="1">
    <citation type="submission" date="2021-01" db="EMBL/GenBank/DDBJ databases">
        <title>Whole genome shotgun sequence of Planosporangium mesophilum NBRC 109066.</title>
        <authorList>
            <person name="Komaki H."/>
            <person name="Tamura T."/>
        </authorList>
    </citation>
    <scope>NUCLEOTIDE SEQUENCE</scope>
    <source>
        <strain evidence="5">NBRC 109066</strain>
    </source>
</reference>
<evidence type="ECO:0000256" key="2">
    <source>
        <dbReference type="ARBA" id="ARBA00007832"/>
    </source>
</evidence>
<evidence type="ECO:0000256" key="1">
    <source>
        <dbReference type="ARBA" id="ARBA00004924"/>
    </source>
</evidence>
<feature type="domain" description="Aerobactin siderophore biosynthesis IucA/IucC-like C-terminal" evidence="4">
    <location>
        <begin position="394"/>
        <end position="553"/>
    </location>
</feature>
<dbReference type="GO" id="GO:0019290">
    <property type="term" value="P:siderophore biosynthetic process"/>
    <property type="evidence" value="ECO:0007669"/>
    <property type="project" value="InterPro"/>
</dbReference>
<dbReference type="InterPro" id="IPR037455">
    <property type="entry name" value="LucA/IucC-like"/>
</dbReference>
<dbReference type="RefSeq" id="WP_168114420.1">
    <property type="nucleotide sequence ID" value="NZ_BOON01000018.1"/>
</dbReference>
<dbReference type="GO" id="GO:0016881">
    <property type="term" value="F:acid-amino acid ligase activity"/>
    <property type="evidence" value="ECO:0007669"/>
    <property type="project" value="UniProtKB-ARBA"/>
</dbReference>
<dbReference type="AlphaFoldDB" id="A0A8J3TC12"/>
<comment type="pathway">
    <text evidence="1">Siderophore biosynthesis.</text>
</comment>
<gene>
    <name evidence="5" type="ORF">Pme01_19890</name>
</gene>
<name>A0A8J3TC12_9ACTN</name>
<feature type="domain" description="Aerobactin siderophore biosynthesis IucA/IucC N-terminal" evidence="3">
    <location>
        <begin position="149"/>
        <end position="361"/>
    </location>
</feature>